<dbReference type="EMBL" id="DVHL01000044">
    <property type="protein sequence ID" value="HIR66304.1"/>
    <property type="molecule type" value="Genomic_DNA"/>
</dbReference>
<evidence type="ECO:0000313" key="2">
    <source>
        <dbReference type="EMBL" id="HIR66304.1"/>
    </source>
</evidence>
<comment type="caution">
    <text evidence="2">The sequence shown here is derived from an EMBL/GenBank/DDBJ whole genome shotgun (WGS) entry which is preliminary data.</text>
</comment>
<evidence type="ECO:0000313" key="3">
    <source>
        <dbReference type="Proteomes" id="UP000824200"/>
    </source>
</evidence>
<reference evidence="2" key="2">
    <citation type="journal article" date="2021" name="PeerJ">
        <title>Extensive microbial diversity within the chicken gut microbiome revealed by metagenomics and culture.</title>
        <authorList>
            <person name="Gilroy R."/>
            <person name="Ravi A."/>
            <person name="Getino M."/>
            <person name="Pursley I."/>
            <person name="Horton D.L."/>
            <person name="Alikhan N.F."/>
            <person name="Baker D."/>
            <person name="Gharbi K."/>
            <person name="Hall N."/>
            <person name="Watson M."/>
            <person name="Adriaenssens E.M."/>
            <person name="Foster-Nyarko E."/>
            <person name="Jarju S."/>
            <person name="Secka A."/>
            <person name="Antonio M."/>
            <person name="Oren A."/>
            <person name="Chaudhuri R.R."/>
            <person name="La Ragione R."/>
            <person name="Hildebrand F."/>
            <person name="Pallen M.J."/>
        </authorList>
    </citation>
    <scope>NUCLEOTIDE SEQUENCE</scope>
    <source>
        <strain evidence="2">CHK121-14286</strain>
    </source>
</reference>
<keyword evidence="1" id="KW-0812">Transmembrane</keyword>
<proteinExistence type="predicted"/>
<name>A0A9D1J844_9BACT</name>
<accession>A0A9D1J844</accession>
<organism evidence="2 3">
    <name type="scientific">Candidatus Fimimonas gallinarum</name>
    <dbReference type="NCBI Taxonomy" id="2840821"/>
    <lineage>
        <taxon>Bacteria</taxon>
        <taxon>Pseudomonadati</taxon>
        <taxon>Myxococcota</taxon>
        <taxon>Myxococcia</taxon>
        <taxon>Myxococcales</taxon>
        <taxon>Cystobacterineae</taxon>
        <taxon>Myxococcaceae</taxon>
        <taxon>Myxococcaceae incertae sedis</taxon>
        <taxon>Candidatus Fimimonas</taxon>
    </lineage>
</organism>
<feature type="transmembrane region" description="Helical" evidence="1">
    <location>
        <begin position="12"/>
        <end position="32"/>
    </location>
</feature>
<dbReference type="AlphaFoldDB" id="A0A9D1J844"/>
<protein>
    <submittedName>
        <fullName evidence="2">Uncharacterized protein</fullName>
    </submittedName>
</protein>
<keyword evidence="1" id="KW-0472">Membrane</keyword>
<gene>
    <name evidence="2" type="ORF">IAC95_05445</name>
</gene>
<evidence type="ECO:0000256" key="1">
    <source>
        <dbReference type="SAM" id="Phobius"/>
    </source>
</evidence>
<keyword evidence="1" id="KW-1133">Transmembrane helix</keyword>
<dbReference type="Proteomes" id="UP000824200">
    <property type="component" value="Unassembled WGS sequence"/>
</dbReference>
<sequence length="166" mass="18433">MAVENRKLKTALIILACAVGIVALAIAGYFVIMDITDPLMCLEEGTYATSQTAQYSDESRGIHHTLADFTITLTPVTKSVEMQQNKISCPRCKQYFEITFTATVDGDNVKLAVTDCYAFTRNGYVLETQYGDEQLFFEVFLQGERHSFQGFKIGFPEGDVVLSKAS</sequence>
<reference evidence="2" key="1">
    <citation type="submission" date="2020-10" db="EMBL/GenBank/DDBJ databases">
        <authorList>
            <person name="Gilroy R."/>
        </authorList>
    </citation>
    <scope>NUCLEOTIDE SEQUENCE</scope>
    <source>
        <strain evidence="2">CHK121-14286</strain>
    </source>
</reference>